<protein>
    <submittedName>
        <fullName evidence="1">Uncharacterized protein</fullName>
    </submittedName>
</protein>
<reference evidence="1 2" key="1">
    <citation type="submission" date="2024-09" db="EMBL/GenBank/DDBJ databases">
        <authorList>
            <person name="Sun Q."/>
            <person name="Mori K."/>
        </authorList>
    </citation>
    <scope>NUCLEOTIDE SEQUENCE [LARGE SCALE GENOMIC DNA]</scope>
    <source>
        <strain evidence="1 2">JCM 11683</strain>
    </source>
</reference>
<proteinExistence type="predicted"/>
<organism evidence="1 2">
    <name type="scientific">Brevibacterium otitidis</name>
    <dbReference type="NCBI Taxonomy" id="53364"/>
    <lineage>
        <taxon>Bacteria</taxon>
        <taxon>Bacillati</taxon>
        <taxon>Actinomycetota</taxon>
        <taxon>Actinomycetes</taxon>
        <taxon>Micrococcales</taxon>
        <taxon>Brevibacteriaceae</taxon>
        <taxon>Brevibacterium</taxon>
    </lineage>
</organism>
<keyword evidence="2" id="KW-1185">Reference proteome</keyword>
<dbReference type="RefSeq" id="WP_376841873.1">
    <property type="nucleotide sequence ID" value="NZ_JBHMAU010000132.1"/>
</dbReference>
<gene>
    <name evidence="1" type="ORF">ACFFN1_15900</name>
</gene>
<dbReference type="EMBL" id="JBHMAU010000132">
    <property type="protein sequence ID" value="MFB9777859.1"/>
    <property type="molecule type" value="Genomic_DNA"/>
</dbReference>
<comment type="caution">
    <text evidence="1">The sequence shown here is derived from an EMBL/GenBank/DDBJ whole genome shotgun (WGS) entry which is preliminary data.</text>
</comment>
<accession>A0ABV5X7F4</accession>
<evidence type="ECO:0000313" key="2">
    <source>
        <dbReference type="Proteomes" id="UP001589707"/>
    </source>
</evidence>
<evidence type="ECO:0000313" key="1">
    <source>
        <dbReference type="EMBL" id="MFB9777859.1"/>
    </source>
</evidence>
<sequence length="232" mass="25747">MTISDAAHNAILTWQEEATLGYARDILRTQCLESGGFPQPKPYNRGEELNEKLFFDIGPWTEDMAATYGYQRPADSAEKEALIAGDDSPAESQRLVECGRKDPRLEATLHAVDELQLARDEVSYSDRNQQYLDRAMNDFRSCMTDEGYSFGGDDDTVIPAEAATSDREAELRVALDHAACAKKTSLAQTWVAVVSDQQVDYLEKNASAISTLRDKHADTLRAADEIVKSFGK</sequence>
<dbReference type="Proteomes" id="UP001589707">
    <property type="component" value="Unassembled WGS sequence"/>
</dbReference>
<name>A0ABV5X7F4_9MICO</name>